<dbReference type="STRING" id="1293598.IV56_GL001545"/>
<dbReference type="Proteomes" id="UP000050969">
    <property type="component" value="Unassembled WGS sequence"/>
</dbReference>
<keyword evidence="1" id="KW-1133">Transmembrane helix</keyword>
<reference evidence="2 3" key="1">
    <citation type="journal article" date="2015" name="Genome Announc.">
        <title>Expanding the biotechnology potential of lactobacilli through comparative genomics of 213 strains and associated genera.</title>
        <authorList>
            <person name="Sun Z."/>
            <person name="Harris H.M."/>
            <person name="McCann A."/>
            <person name="Guo C."/>
            <person name="Argimon S."/>
            <person name="Zhang W."/>
            <person name="Yang X."/>
            <person name="Jeffery I.B."/>
            <person name="Cooney J.C."/>
            <person name="Kagawa T.F."/>
            <person name="Liu W."/>
            <person name="Song Y."/>
            <person name="Salvetti E."/>
            <person name="Wrobel A."/>
            <person name="Rasinkangas P."/>
            <person name="Parkhill J."/>
            <person name="Rea M.C."/>
            <person name="O'Sullivan O."/>
            <person name="Ritari J."/>
            <person name="Douillard F.P."/>
            <person name="Paul Ross R."/>
            <person name="Yang R."/>
            <person name="Briner A.E."/>
            <person name="Felis G.E."/>
            <person name="de Vos W.M."/>
            <person name="Barrangou R."/>
            <person name="Klaenhammer T.R."/>
            <person name="Caufield P.W."/>
            <person name="Cui Y."/>
            <person name="Zhang H."/>
            <person name="O'Toole P.W."/>
        </authorList>
    </citation>
    <scope>NUCLEOTIDE SEQUENCE [LARGE SCALE GENOMIC DNA]</scope>
    <source>
        <strain evidence="2 3">DSM 24301</strain>
    </source>
</reference>
<keyword evidence="3" id="KW-1185">Reference proteome</keyword>
<keyword evidence="1" id="KW-0472">Membrane</keyword>
<organism evidence="2 3">
    <name type="scientific">Lacticaseibacillus saniviri JCM 17471 = DSM 24301</name>
    <dbReference type="NCBI Taxonomy" id="1293598"/>
    <lineage>
        <taxon>Bacteria</taxon>
        <taxon>Bacillati</taxon>
        <taxon>Bacillota</taxon>
        <taxon>Bacilli</taxon>
        <taxon>Lactobacillales</taxon>
        <taxon>Lactobacillaceae</taxon>
        <taxon>Lacticaseibacillus</taxon>
    </lineage>
</organism>
<accession>A0A0R2N1Q1</accession>
<dbReference type="PATRIC" id="fig|1293598.4.peg.1610"/>
<protein>
    <submittedName>
        <fullName evidence="2">Cadmium binding protein</fullName>
    </submittedName>
</protein>
<dbReference type="InterPro" id="IPR004676">
    <property type="entry name" value="Cd-R_transporter"/>
</dbReference>
<dbReference type="Pfam" id="PF03596">
    <property type="entry name" value="Cad"/>
    <property type="match status" value="1"/>
</dbReference>
<feature type="transmembrane region" description="Helical" evidence="1">
    <location>
        <begin position="82"/>
        <end position="103"/>
    </location>
</feature>
<feature type="transmembrane region" description="Helical" evidence="1">
    <location>
        <begin position="109"/>
        <end position="132"/>
    </location>
</feature>
<gene>
    <name evidence="2" type="ORF">IV56_GL001545</name>
</gene>
<proteinExistence type="predicted"/>
<dbReference type="AlphaFoldDB" id="A0A0R2N1Q1"/>
<feature type="transmembrane region" description="Helical" evidence="1">
    <location>
        <begin position="12"/>
        <end position="36"/>
    </location>
</feature>
<comment type="caution">
    <text evidence="2">The sequence shown here is derived from an EMBL/GenBank/DDBJ whole genome shotgun (WGS) entry which is preliminary data.</text>
</comment>
<evidence type="ECO:0000313" key="3">
    <source>
        <dbReference type="Proteomes" id="UP000050969"/>
    </source>
</evidence>
<evidence type="ECO:0000256" key="1">
    <source>
        <dbReference type="SAM" id="Phobius"/>
    </source>
</evidence>
<sequence>MVVFARRKKFWPIYLGDILGTSVLVGVSLLLAFLAGFVPANWMLGFLGFIPIGLGIWGFINPEDDDDVDEQVGQRANIIIEVALITIATCGADNIGIYVPFFAAMKTGAIIVTLIVFFIMMTLFCWLASNLGRLSGMTKFLEQYGQPLTSILYLLIGLYVLWDAGTIQRFLG</sequence>
<feature type="transmembrane region" description="Helical" evidence="1">
    <location>
        <begin position="144"/>
        <end position="162"/>
    </location>
</feature>
<dbReference type="EMBL" id="JQCE01000005">
    <property type="protein sequence ID" value="KRO18411.1"/>
    <property type="molecule type" value="Genomic_DNA"/>
</dbReference>
<name>A0A0R2N1Q1_9LACO</name>
<keyword evidence="1" id="KW-0812">Transmembrane</keyword>
<evidence type="ECO:0000313" key="2">
    <source>
        <dbReference type="EMBL" id="KRO18411.1"/>
    </source>
</evidence>
<feature type="transmembrane region" description="Helical" evidence="1">
    <location>
        <begin position="42"/>
        <end position="61"/>
    </location>
</feature>